<feature type="region of interest" description="Disordered" evidence="1">
    <location>
        <begin position="403"/>
        <end position="428"/>
    </location>
</feature>
<organism evidence="2 3">
    <name type="scientific">Dryococelus australis</name>
    <dbReference type="NCBI Taxonomy" id="614101"/>
    <lineage>
        <taxon>Eukaryota</taxon>
        <taxon>Metazoa</taxon>
        <taxon>Ecdysozoa</taxon>
        <taxon>Arthropoda</taxon>
        <taxon>Hexapoda</taxon>
        <taxon>Insecta</taxon>
        <taxon>Pterygota</taxon>
        <taxon>Neoptera</taxon>
        <taxon>Polyneoptera</taxon>
        <taxon>Phasmatodea</taxon>
        <taxon>Verophasmatodea</taxon>
        <taxon>Anareolatae</taxon>
        <taxon>Phasmatidae</taxon>
        <taxon>Eurycanthinae</taxon>
        <taxon>Dryococelus</taxon>
    </lineage>
</organism>
<protein>
    <submittedName>
        <fullName evidence="2">Uncharacterized protein</fullName>
    </submittedName>
</protein>
<dbReference type="Proteomes" id="UP001159363">
    <property type="component" value="Chromosome 12"/>
</dbReference>
<feature type="region of interest" description="Disordered" evidence="1">
    <location>
        <begin position="1"/>
        <end position="37"/>
    </location>
</feature>
<evidence type="ECO:0000313" key="3">
    <source>
        <dbReference type="Proteomes" id="UP001159363"/>
    </source>
</evidence>
<comment type="caution">
    <text evidence="2">The sequence shown here is derived from an EMBL/GenBank/DDBJ whole genome shotgun (WGS) entry which is preliminary data.</text>
</comment>
<reference evidence="2 3" key="1">
    <citation type="submission" date="2023-02" db="EMBL/GenBank/DDBJ databases">
        <title>LHISI_Scaffold_Assembly.</title>
        <authorList>
            <person name="Stuart O.P."/>
            <person name="Cleave R."/>
            <person name="Magrath M.J.L."/>
            <person name="Mikheyev A.S."/>
        </authorList>
    </citation>
    <scope>NUCLEOTIDE SEQUENCE [LARGE SCALE GENOMIC DNA]</scope>
    <source>
        <strain evidence="2">Daus_M_001</strain>
        <tissue evidence="2">Leg muscle</tissue>
    </source>
</reference>
<sequence length="966" mass="108932">MLQWNPIDRFKSMPAKGKKGGEDKGVQYSGARVPGGRGIPKLNTISAYTRQNAKSKYRNRIRFERASQEQSSDTHKTPYDRAKRCRERKINIKASERVNCTYSTTAWLLSKTTTTLNDYKVNKLRTTKWPNNCGKVPPFRTYLPSPRTSRSRVEDVILLRTTKWRNNCGKVPLFRTYLPSPRTSRWCVEDVILLRTNKWPNNCGKVPPFRTYLPSPRTSRSRVKDAILLRTTNWPNNCGKVPPFRTYLPSPRTSRSRVEDVILLRTTKWRNNCGKVPPFRTYLPSPRTSRWRVEDVILLRTTKWRNNCGKVPPFRTYLPSPRTSRSRVEDVILLRTTKLPNNCGKVPPFRTYLPSPRTSRSRVEDMVTSHYARENTSPPTTFLVDYLCLDIVLLCQPPARRFAKGHDAKSPPRSSLGQQRPVAAGDETIPEISTDLPWRSRLMCHRSGVREALGSNPEQGMDVLAEKQFNDATWKMVVRCRRDGSTSSIAYAVNTRSDFVLCRSAATRGRLSARGTTWPGAARDYRPSLEASRVGVHHFSTTPPPLFLIPSANKAPSVLTSGLCVLCGLERETSSARREIQLLQPNGWYKGPSTPPALSFGNDERGNFEVHFSPRLGVREPFTKQHAKMHGVAPGEATLIRTDTGPVTRATLTDTRRTRDSKCRELEKDTGYVVPDISINLLKQELWLKIDKLEINIAVDLIALFMRRSSANFASTGNTYALAFETCSLGSPRTACKVLAARFHLFSYTWAVITSPDIPVTWPLLRTSPSFCLLPVLTARVQSLPPACLPACIVFLLFSAHKRGSCKGYTGSPYKCAIAITGWALNWCAEFSSVWFPPHGEQGTLLTSGGRSINSRWNHATGQFTDDIDAVGSMSNKTFICAVVMQLQAETRSTWTSFFRKKFTALLNTKQLKSYELSQISFRNVLDMIIEAYKKRKHLKRIAVSSQAYGGSEVRGPLACYPSNVV</sequence>
<evidence type="ECO:0000256" key="1">
    <source>
        <dbReference type="SAM" id="MobiDB-lite"/>
    </source>
</evidence>
<accession>A0ABQ9GAU7</accession>
<proteinExistence type="predicted"/>
<evidence type="ECO:0000313" key="2">
    <source>
        <dbReference type="EMBL" id="KAJ8869540.1"/>
    </source>
</evidence>
<feature type="region of interest" description="Disordered" evidence="1">
    <location>
        <begin position="62"/>
        <end position="84"/>
    </location>
</feature>
<keyword evidence="3" id="KW-1185">Reference proteome</keyword>
<name>A0ABQ9GAU7_9NEOP</name>
<gene>
    <name evidence="2" type="ORF">PR048_028531</name>
</gene>
<dbReference type="EMBL" id="JARBHB010000013">
    <property type="protein sequence ID" value="KAJ8869540.1"/>
    <property type="molecule type" value="Genomic_DNA"/>
</dbReference>